<evidence type="ECO:0000256" key="9">
    <source>
        <dbReference type="SAM" id="SignalP"/>
    </source>
</evidence>
<protein>
    <recommendedName>
        <fullName evidence="14">Lipoprotein</fullName>
    </recommendedName>
</protein>
<organism evidence="12 13">
    <name type="scientific">Metamycoplasma auris 15026</name>
    <dbReference type="NCBI Taxonomy" id="1188233"/>
    <lineage>
        <taxon>Bacteria</taxon>
        <taxon>Bacillati</taxon>
        <taxon>Mycoplasmatota</taxon>
        <taxon>Mycoplasmoidales</taxon>
        <taxon>Metamycoplasmataceae</taxon>
        <taxon>Metamycoplasma</taxon>
    </lineage>
</organism>
<dbReference type="EMBL" id="AORI01000011">
    <property type="protein sequence ID" value="ENY68595.1"/>
    <property type="molecule type" value="Genomic_DNA"/>
</dbReference>
<keyword evidence="8" id="KW-0449">Lipoprotein</keyword>
<keyword evidence="6" id="KW-0472">Membrane</keyword>
<dbReference type="NCBIfam" id="NF045826">
    <property type="entry name" value="lipo_P68"/>
    <property type="match status" value="1"/>
</dbReference>
<evidence type="ECO:0000256" key="5">
    <source>
        <dbReference type="ARBA" id="ARBA00022737"/>
    </source>
</evidence>
<evidence type="ECO:0000256" key="3">
    <source>
        <dbReference type="ARBA" id="ARBA00022475"/>
    </source>
</evidence>
<feature type="signal peptide" evidence="9">
    <location>
        <begin position="1"/>
        <end position="23"/>
    </location>
</feature>
<reference evidence="12 13" key="1">
    <citation type="journal article" date="2013" name="Genome Announc.">
        <title>Draft Genome Sequences of Mycoplasma auris and Mycoplasma yeatsii, Two Species of the Ear Canal of Caprinae.</title>
        <authorList>
            <person name="Dordet-Frisoni E."/>
            <person name="Baranowski E."/>
            <person name="Barre A."/>
            <person name="Blanchard A."/>
            <person name="Breton M."/>
            <person name="Couture C."/>
            <person name="Dupuy V."/>
            <person name="Gaurivaud P."/>
            <person name="Jacob D."/>
            <person name="Lemaitre C."/>
            <person name="Manso-Silvan L."/>
            <person name="Nikolski M."/>
            <person name="Nouvel L.X."/>
            <person name="Poumarat F."/>
            <person name="Sirand-Pugnet P."/>
            <person name="Thebault P."/>
            <person name="Theil S."/>
            <person name="Thiaucourt F."/>
            <person name="Citti C."/>
            <person name="Tardy F."/>
        </authorList>
    </citation>
    <scope>NUCLEOTIDE SEQUENCE [LARGE SCALE GENOMIC DNA]</scope>
    <source>
        <strain evidence="12 13">15026</strain>
    </source>
</reference>
<evidence type="ECO:0000256" key="6">
    <source>
        <dbReference type="ARBA" id="ARBA00023136"/>
    </source>
</evidence>
<keyword evidence="7" id="KW-0564">Palmitate</keyword>
<feature type="chain" id="PRO_5004154244" description="Lipoprotein" evidence="9">
    <location>
        <begin position="24"/>
        <end position="690"/>
    </location>
</feature>
<dbReference type="NCBIfam" id="NF033817">
    <property type="entry name" value="Mplas_variab_LP"/>
    <property type="match status" value="1"/>
</dbReference>
<dbReference type="InterPro" id="IPR004984">
    <property type="entry name" value="Mycoplasma_lipoprotein_cen_dom"/>
</dbReference>
<dbReference type="STRING" id="1188233.MAU_3840"/>
<evidence type="ECO:0000313" key="12">
    <source>
        <dbReference type="EMBL" id="ENY68595.1"/>
    </source>
</evidence>
<dbReference type="PATRIC" id="fig|1188233.3.peg.369"/>
<evidence type="ECO:0000256" key="2">
    <source>
        <dbReference type="ARBA" id="ARBA00009031"/>
    </source>
</evidence>
<feature type="domain" description="Mycoplasma lipoprotein C-terminal" evidence="10">
    <location>
        <begin position="543"/>
        <end position="668"/>
    </location>
</feature>
<evidence type="ECO:0000256" key="1">
    <source>
        <dbReference type="ARBA" id="ARBA00004193"/>
    </source>
</evidence>
<dbReference type="Pfam" id="PF03202">
    <property type="entry name" value="Lipoprotein_10"/>
    <property type="match status" value="1"/>
</dbReference>
<dbReference type="OrthoDB" id="393769at2"/>
<evidence type="ECO:0000256" key="7">
    <source>
        <dbReference type="ARBA" id="ARBA00023139"/>
    </source>
</evidence>
<gene>
    <name evidence="12" type="ORF">MAU_3840</name>
</gene>
<dbReference type="RefSeq" id="WP_004424639.1">
    <property type="nucleotide sequence ID" value="NZ_AORI01000011.1"/>
</dbReference>
<dbReference type="GO" id="GO:0005886">
    <property type="term" value="C:plasma membrane"/>
    <property type="evidence" value="ECO:0007669"/>
    <property type="project" value="UniProtKB-SubCell"/>
</dbReference>
<evidence type="ECO:0000313" key="13">
    <source>
        <dbReference type="Proteomes" id="UP000013131"/>
    </source>
</evidence>
<comment type="caution">
    <text evidence="12">The sequence shown here is derived from an EMBL/GenBank/DDBJ whole genome shotgun (WGS) entry which is preliminary data.</text>
</comment>
<evidence type="ECO:0000256" key="8">
    <source>
        <dbReference type="ARBA" id="ARBA00023288"/>
    </source>
</evidence>
<dbReference type="AlphaFoldDB" id="N9TR88"/>
<accession>N9TR88</accession>
<dbReference type="Pfam" id="PF03305">
    <property type="entry name" value="Lipoprotein_X"/>
    <property type="match status" value="1"/>
</dbReference>
<evidence type="ECO:0000259" key="10">
    <source>
        <dbReference type="Pfam" id="PF03202"/>
    </source>
</evidence>
<keyword evidence="3" id="KW-1003">Cell membrane</keyword>
<keyword evidence="4 9" id="KW-0732">Signal</keyword>
<evidence type="ECO:0000256" key="4">
    <source>
        <dbReference type="ARBA" id="ARBA00022729"/>
    </source>
</evidence>
<keyword evidence="13" id="KW-1185">Reference proteome</keyword>
<evidence type="ECO:0008006" key="14">
    <source>
        <dbReference type="Google" id="ProtNLM"/>
    </source>
</evidence>
<dbReference type="InterPro" id="IPR054825">
    <property type="entry name" value="P68-like"/>
</dbReference>
<comment type="similarity">
    <text evidence="2">Belongs to the MG185/MG260 family.</text>
</comment>
<comment type="subcellular location">
    <subcellularLocation>
        <location evidence="1">Cell membrane</location>
        <topology evidence="1">Lipid-anchor</topology>
    </subcellularLocation>
</comment>
<name>N9TR88_9BACT</name>
<dbReference type="eggNOG" id="COG1653">
    <property type="taxonomic scope" value="Bacteria"/>
</dbReference>
<feature type="domain" description="Mycoplasma lipoprotein central" evidence="11">
    <location>
        <begin position="235"/>
        <end position="390"/>
    </location>
</feature>
<sequence>MKKTNKVLLSLASISILATPLLAAACNRTGQFDQADDGILKIATGFSESGVQGEALQGVVASYNEWLKKNPDKKAEGYLPVQYEFLPNGYDTGTLTNKLAAKEHKTFWNILLNYPTSASILAQNNMNLALSNEEFEDLDLADAFKNGNKGIGGNTNNEKWTVPFGVSSEMNSINKIVVGKLVSELKEKGVKIDENKSTKLKSYMEYYSSKSNGKKGYVDEFWKSAKASNEEDVKKEIAKMNLDLSDEIFNSYEKLVKFAIAARKMYPNDLSKPILGIDSLPTAINVMIAARTKGDLSKGFITPSVEHAVDGGYDYGSFQKSGTPQNKIFRELLEIIFEGIETGAVWVGGGGAFGSNLLTKHNMALNIGSTAGYSHTYIKENKITINYVEDEKNSINSGNLFELLNGDGKSLFQFKINNHTNKIYSNDYKDTVGKHDKKFVSKEKVDQVLAKVKDNYSKYKLVRLGYDSKSKKLGSYQLKGDYADKIISLGSIFDGDKNEYSLIDSSIIKTKELDTKALLNKDDADWVSAPLKGKVDDKNSIFVQGPSFVLIHANERENKATKLFINWMFKHKLDKIDFGTKKKTESFTNVSPIDAFNIYSSYISPTKSYFNNNDTSKLKLNEASNKAFENFKKAINSPSDYQTADDVASVRSDKLRDAIGSAGRQIVNKVASGKKVKLDEFLAQIEKLFK</sequence>
<proteinExistence type="inferred from homology"/>
<keyword evidence="5" id="KW-0677">Repeat</keyword>
<evidence type="ECO:0000259" key="11">
    <source>
        <dbReference type="Pfam" id="PF03305"/>
    </source>
</evidence>
<dbReference type="Proteomes" id="UP000013131">
    <property type="component" value="Unassembled WGS sequence"/>
</dbReference>
<dbReference type="PROSITE" id="PS51257">
    <property type="entry name" value="PROKAR_LIPOPROTEIN"/>
    <property type="match status" value="1"/>
</dbReference>
<dbReference type="InterPro" id="IPR049890">
    <property type="entry name" value="VlpA-F-like_signal"/>
</dbReference>
<dbReference type="InterPro" id="IPR004890">
    <property type="entry name" value="Lipoprotein_10_C"/>
</dbReference>